<dbReference type="InterPro" id="IPR011249">
    <property type="entry name" value="Metalloenz_LuxS/M16"/>
</dbReference>
<sequence>MVKLNFDAKSHVLKNGFKVITINKDTQLASINLGIKVGALYENDNEKGISHFIEHMVFKGTQKRNNEELNNELENLGGEYNAYTDYTSTVYTVTCLQEEIENAIELVSDMIINPVFDEEELKKERGVILSEIRTSKDDIEDLSFRRTSDFAFQKSGLKYDIMGTEESVAAFKRKDLAEFYKRYYNSTNAILTFVSNYSHDEAIDLVQKHFSSWEKSIPVKPEFIFEKNKPGIFETYKNDIEQTTITYLFAFKELPKSMELPLKILNHKLGESSNSLLFRELRENRGLAYDVYTHLDISKDVKTLHIFTSVDEESASETMKVINNCIEDIKNRKIIFDDSTFSLMKKVHKTAVISTLEDPTDLGNYCLHQLLEDEDIYEFIEDMDELNKLKPEDIYEVSELLLKAPTIHILKPNERDE</sequence>
<dbReference type="RefSeq" id="WP_202766481.1">
    <property type="nucleotide sequence ID" value="NZ_JAESWA010000017.1"/>
</dbReference>
<dbReference type="AlphaFoldDB" id="A0A937FGG1"/>
<evidence type="ECO:0000259" key="5">
    <source>
        <dbReference type="Pfam" id="PF05193"/>
    </source>
</evidence>
<proteinExistence type="inferred from homology"/>
<accession>A0A937FGG1</accession>
<dbReference type="GO" id="GO:0046872">
    <property type="term" value="F:metal ion binding"/>
    <property type="evidence" value="ECO:0007669"/>
    <property type="project" value="InterPro"/>
</dbReference>
<evidence type="ECO:0000259" key="4">
    <source>
        <dbReference type="Pfam" id="PF00675"/>
    </source>
</evidence>
<dbReference type="GO" id="GO:0006508">
    <property type="term" value="P:proteolysis"/>
    <property type="evidence" value="ECO:0007669"/>
    <property type="project" value="InterPro"/>
</dbReference>
<evidence type="ECO:0000313" key="6">
    <source>
        <dbReference type="EMBL" id="MBL4931111.1"/>
    </source>
</evidence>
<dbReference type="PROSITE" id="PS00143">
    <property type="entry name" value="INSULINASE"/>
    <property type="match status" value="1"/>
</dbReference>
<dbReference type="InterPro" id="IPR050361">
    <property type="entry name" value="MPP/UQCRC_Complex"/>
</dbReference>
<feature type="coiled-coil region" evidence="3">
    <location>
        <begin position="59"/>
        <end position="86"/>
    </location>
</feature>
<feature type="domain" description="Peptidase M16 C-terminal" evidence="5">
    <location>
        <begin position="171"/>
        <end position="333"/>
    </location>
</feature>
<comment type="caution">
    <text evidence="6">The sequence shown here is derived from an EMBL/GenBank/DDBJ whole genome shotgun (WGS) entry which is preliminary data.</text>
</comment>
<organism evidence="6 7">
    <name type="scientific">Clostridium paridis</name>
    <dbReference type="NCBI Taxonomy" id="2803863"/>
    <lineage>
        <taxon>Bacteria</taxon>
        <taxon>Bacillati</taxon>
        <taxon>Bacillota</taxon>
        <taxon>Clostridia</taxon>
        <taxon>Eubacteriales</taxon>
        <taxon>Clostridiaceae</taxon>
        <taxon>Clostridium</taxon>
    </lineage>
</organism>
<dbReference type="Pfam" id="PF00675">
    <property type="entry name" value="Peptidase_M16"/>
    <property type="match status" value="1"/>
</dbReference>
<dbReference type="EMBL" id="JAESWA010000017">
    <property type="protein sequence ID" value="MBL4931111.1"/>
    <property type="molecule type" value="Genomic_DNA"/>
</dbReference>
<dbReference type="InterPro" id="IPR011765">
    <property type="entry name" value="Pept_M16_N"/>
</dbReference>
<protein>
    <submittedName>
        <fullName evidence="6">Insulinase family protein</fullName>
    </submittedName>
</protein>
<reference evidence="6" key="1">
    <citation type="submission" date="2021-01" db="EMBL/GenBank/DDBJ databases">
        <title>Genome public.</title>
        <authorList>
            <person name="Liu C."/>
            <person name="Sun Q."/>
        </authorList>
    </citation>
    <scope>NUCLEOTIDE SEQUENCE</scope>
    <source>
        <strain evidence="6">YIM B02565</strain>
    </source>
</reference>
<gene>
    <name evidence="6" type="ORF">JK634_04780</name>
</gene>
<comment type="similarity">
    <text evidence="1 2">Belongs to the peptidase M16 family.</text>
</comment>
<dbReference type="GO" id="GO:0004222">
    <property type="term" value="F:metalloendopeptidase activity"/>
    <property type="evidence" value="ECO:0007669"/>
    <property type="project" value="InterPro"/>
</dbReference>
<dbReference type="Proteomes" id="UP000623681">
    <property type="component" value="Unassembled WGS sequence"/>
</dbReference>
<dbReference type="Gene3D" id="3.30.830.10">
    <property type="entry name" value="Metalloenzyme, LuxS/M16 peptidase-like"/>
    <property type="match status" value="2"/>
</dbReference>
<dbReference type="PANTHER" id="PTHR11851">
    <property type="entry name" value="METALLOPROTEASE"/>
    <property type="match status" value="1"/>
</dbReference>
<evidence type="ECO:0000313" key="7">
    <source>
        <dbReference type="Proteomes" id="UP000623681"/>
    </source>
</evidence>
<dbReference type="InterPro" id="IPR007863">
    <property type="entry name" value="Peptidase_M16_C"/>
</dbReference>
<feature type="domain" description="Peptidase M16 N-terminal" evidence="4">
    <location>
        <begin position="18"/>
        <end position="164"/>
    </location>
</feature>
<evidence type="ECO:0000256" key="1">
    <source>
        <dbReference type="ARBA" id="ARBA00007261"/>
    </source>
</evidence>
<evidence type="ECO:0000256" key="2">
    <source>
        <dbReference type="RuleBase" id="RU004447"/>
    </source>
</evidence>
<name>A0A937FGG1_9CLOT</name>
<dbReference type="Pfam" id="PF05193">
    <property type="entry name" value="Peptidase_M16_C"/>
    <property type="match status" value="1"/>
</dbReference>
<dbReference type="SUPFAM" id="SSF63411">
    <property type="entry name" value="LuxS/MPP-like metallohydrolase"/>
    <property type="match status" value="2"/>
</dbReference>
<keyword evidence="7" id="KW-1185">Reference proteome</keyword>
<evidence type="ECO:0000256" key="3">
    <source>
        <dbReference type="SAM" id="Coils"/>
    </source>
</evidence>
<dbReference type="PANTHER" id="PTHR11851:SF49">
    <property type="entry name" value="MITOCHONDRIAL-PROCESSING PEPTIDASE SUBUNIT ALPHA"/>
    <property type="match status" value="1"/>
</dbReference>
<dbReference type="InterPro" id="IPR001431">
    <property type="entry name" value="Pept_M16_Zn_BS"/>
</dbReference>
<keyword evidence="3" id="KW-0175">Coiled coil</keyword>